<gene>
    <name evidence="1" type="ORF">PYM288_LOCUS10929</name>
</gene>
<protein>
    <submittedName>
        <fullName evidence="1">Uncharacterized protein</fullName>
    </submittedName>
</protein>
<evidence type="ECO:0000313" key="2">
    <source>
        <dbReference type="Proteomes" id="UP000663854"/>
    </source>
</evidence>
<dbReference type="AlphaFoldDB" id="A0A814BMJ1"/>
<dbReference type="Proteomes" id="UP000663854">
    <property type="component" value="Unassembled WGS sequence"/>
</dbReference>
<reference evidence="1" key="1">
    <citation type="submission" date="2021-02" db="EMBL/GenBank/DDBJ databases">
        <authorList>
            <person name="Nowell W R."/>
        </authorList>
    </citation>
    <scope>NUCLEOTIDE SEQUENCE</scope>
</reference>
<organism evidence="1 2">
    <name type="scientific">Rotaria sordida</name>
    <dbReference type="NCBI Taxonomy" id="392033"/>
    <lineage>
        <taxon>Eukaryota</taxon>
        <taxon>Metazoa</taxon>
        <taxon>Spiralia</taxon>
        <taxon>Gnathifera</taxon>
        <taxon>Rotifera</taxon>
        <taxon>Eurotatoria</taxon>
        <taxon>Bdelloidea</taxon>
        <taxon>Philodinida</taxon>
        <taxon>Philodinidae</taxon>
        <taxon>Rotaria</taxon>
    </lineage>
</organism>
<name>A0A814BMJ1_9BILA</name>
<accession>A0A814BMJ1</accession>
<evidence type="ECO:0000313" key="1">
    <source>
        <dbReference type="EMBL" id="CAF0928648.1"/>
    </source>
</evidence>
<dbReference type="EMBL" id="CAJNOH010000178">
    <property type="protein sequence ID" value="CAF0928648.1"/>
    <property type="molecule type" value="Genomic_DNA"/>
</dbReference>
<sequence length="474" mass="50206">MLNSTIFAGAASVPIPLLHDAITKRVDQSVAKAAEAGVEPSKFSKWWQANVDPSKAGATDLIKVDPRHATAFQNFEGLQTKLAEVAKAGGDDAAKAAEKLDFLKARTAEGKFTAQNWMEASAKEGGEFFTKDELLVLEQRANAGKMIDAAAAKQSGRIAQAMENMPGWMSRAGTGMLSSVMQYGIVSTDRGMTEKLAGKVGLHDSWNASQILGPVALAALPGKMKLLAIPGAIAGSQAIDGLARLTGATAPDRVNAATGVYDGWNGAFVAGSLTLATYAKDWRAKAVIAGVGTLAPIAVHAFQDNIGGNLKGGVENGPDNLILYYNDKASKAQAAAQKAATEGNEPLRQEAELKTQEYAKVVAKLYRDQALAYMAMAEAKMKNGNDGGGAYDFLIDDGVNHKDIFPNGQRKGYNGAQGALRIADTYSPNNPDTAQLGEIFTELAKQMQEKRRLQLVGNTNVLGFRDQFTRPGGN</sequence>
<proteinExistence type="predicted"/>
<comment type="caution">
    <text evidence="1">The sequence shown here is derived from an EMBL/GenBank/DDBJ whole genome shotgun (WGS) entry which is preliminary data.</text>
</comment>